<evidence type="ECO:0000256" key="3">
    <source>
        <dbReference type="SAM" id="Phobius"/>
    </source>
</evidence>
<feature type="domain" description="CzcB-like C-terminal circularly permuted SH3-like" evidence="4">
    <location>
        <begin position="331"/>
        <end position="388"/>
    </location>
</feature>
<sequence>MKSLIQNISFEKSEKQLQKKTIIMLVKNSVLIMIALLFLASCTKKKEEPQSDVPSIKNTTILTDAQIKNAGIQTGKIEQKQVSSTLKLNGKIDVPPQNLVSISVPMGGYLKSTKLLEGMFVTKGQVLCVVEDQQYIQLQEDYLLAKSKIGYAKAEFERQKELNQSKASSDKVYQQAQTEYNSLLVMVNSYGEKLKFAGINPNNISAKNISKSVNIYSPISGYVSKVNVNTGKYVNPSDILFEIVNPSDIHLALTVFEKDINKLVIGQSLVAYTNTDPDKKYACKIILIGKDFSQNRSTEMHCHFTNYDKTLLPGMYMNAVVELKNQQSNVLPSDAIVNFENKDFIFIAKADKQFEMREVTTGNSENGFTEITSNDLEDAAIVTKGAYSLLMKMKNIEE</sequence>
<comment type="similarity">
    <text evidence="1">Belongs to the membrane fusion protein (MFP) (TC 8.A.1) family.</text>
</comment>
<reference evidence="5" key="1">
    <citation type="submission" date="2021-11" db="EMBL/GenBank/DDBJ databases">
        <title>Description of novel Flavobacterium species.</title>
        <authorList>
            <person name="Saticioglu I.B."/>
            <person name="Ay H."/>
            <person name="Altun S."/>
            <person name="Duman M."/>
        </authorList>
    </citation>
    <scope>NUCLEOTIDE SEQUENCE</scope>
    <source>
        <strain evidence="5">F-65</strain>
    </source>
</reference>
<keyword evidence="3" id="KW-0812">Transmembrane</keyword>
<dbReference type="InterPro" id="IPR058649">
    <property type="entry name" value="CzcB_C"/>
</dbReference>
<dbReference type="NCBIfam" id="TIGR01730">
    <property type="entry name" value="RND_mfp"/>
    <property type="match status" value="1"/>
</dbReference>
<dbReference type="Gene3D" id="2.40.420.20">
    <property type="match status" value="1"/>
</dbReference>
<dbReference type="Gene3D" id="2.40.50.100">
    <property type="match status" value="1"/>
</dbReference>
<dbReference type="Gene3D" id="1.10.287.470">
    <property type="entry name" value="Helix hairpin bin"/>
    <property type="match status" value="1"/>
</dbReference>
<evidence type="ECO:0000256" key="1">
    <source>
        <dbReference type="ARBA" id="ARBA00009477"/>
    </source>
</evidence>
<dbReference type="Proteomes" id="UP001430919">
    <property type="component" value="Unassembled WGS sequence"/>
</dbReference>
<dbReference type="InterPro" id="IPR051909">
    <property type="entry name" value="MFP_Cation_Efflux"/>
</dbReference>
<evidence type="ECO:0000313" key="5">
    <source>
        <dbReference type="EMBL" id="MCC9073477.1"/>
    </source>
</evidence>
<dbReference type="Pfam" id="PF25975">
    <property type="entry name" value="CzcB_C"/>
    <property type="match status" value="1"/>
</dbReference>
<name>A0ABS8MXH0_9FLAO</name>
<dbReference type="Gene3D" id="2.40.30.170">
    <property type="match status" value="1"/>
</dbReference>
<evidence type="ECO:0000259" key="4">
    <source>
        <dbReference type="Pfam" id="PF25975"/>
    </source>
</evidence>
<keyword evidence="3" id="KW-0472">Membrane</keyword>
<keyword evidence="3" id="KW-1133">Transmembrane helix</keyword>
<dbReference type="SUPFAM" id="SSF111369">
    <property type="entry name" value="HlyD-like secretion proteins"/>
    <property type="match status" value="1"/>
</dbReference>
<keyword evidence="2" id="KW-0813">Transport</keyword>
<dbReference type="EMBL" id="JAJJMO010000001">
    <property type="protein sequence ID" value="MCC9073477.1"/>
    <property type="molecule type" value="Genomic_DNA"/>
</dbReference>
<dbReference type="InterPro" id="IPR006143">
    <property type="entry name" value="RND_pump_MFP"/>
</dbReference>
<accession>A0ABS8MXH0</accession>
<organism evidence="5 6">
    <name type="scientific">Flavobacterium pisciphilum</name>
    <dbReference type="NCBI Taxonomy" id="2893755"/>
    <lineage>
        <taxon>Bacteria</taxon>
        <taxon>Pseudomonadati</taxon>
        <taxon>Bacteroidota</taxon>
        <taxon>Flavobacteriia</taxon>
        <taxon>Flavobacteriales</taxon>
        <taxon>Flavobacteriaceae</taxon>
        <taxon>Flavobacterium</taxon>
    </lineage>
</organism>
<comment type="caution">
    <text evidence="5">The sequence shown here is derived from an EMBL/GenBank/DDBJ whole genome shotgun (WGS) entry which is preliminary data.</text>
</comment>
<proteinExistence type="inferred from homology"/>
<dbReference type="PANTHER" id="PTHR30097">
    <property type="entry name" value="CATION EFFLUX SYSTEM PROTEIN CUSB"/>
    <property type="match status" value="1"/>
</dbReference>
<keyword evidence="6" id="KW-1185">Reference proteome</keyword>
<protein>
    <submittedName>
        <fullName evidence="5">Efflux RND transporter periplasmic adaptor subunit</fullName>
    </submittedName>
</protein>
<evidence type="ECO:0000313" key="6">
    <source>
        <dbReference type="Proteomes" id="UP001430919"/>
    </source>
</evidence>
<dbReference type="PANTHER" id="PTHR30097:SF4">
    <property type="entry name" value="SLR6042 PROTEIN"/>
    <property type="match status" value="1"/>
</dbReference>
<gene>
    <name evidence="5" type="ORF">LNQ49_18025</name>
</gene>
<feature type="transmembrane region" description="Helical" evidence="3">
    <location>
        <begin position="21"/>
        <end position="40"/>
    </location>
</feature>
<evidence type="ECO:0000256" key="2">
    <source>
        <dbReference type="ARBA" id="ARBA00022448"/>
    </source>
</evidence>